<evidence type="ECO:0000256" key="1">
    <source>
        <dbReference type="ARBA" id="ARBA00004609"/>
    </source>
</evidence>
<feature type="domain" description="Copper acquisition factor BIM1-like" evidence="9">
    <location>
        <begin position="19"/>
        <end position="160"/>
    </location>
</feature>
<keyword evidence="3" id="KW-0336">GPI-anchor</keyword>
<keyword evidence="6" id="KW-0325">Glycoprotein</keyword>
<evidence type="ECO:0000256" key="5">
    <source>
        <dbReference type="ARBA" id="ARBA00023136"/>
    </source>
</evidence>
<proteinExistence type="predicted"/>
<accession>A0AAN6MT18</accession>
<keyword evidence="7" id="KW-0449">Lipoprotein</keyword>
<dbReference type="PANTHER" id="PTHR34992:SF1">
    <property type="entry name" value="COPPER ACQUISITION FACTOR BIM1-LIKE DOMAIN-CONTAINING PROTEIN"/>
    <property type="match status" value="1"/>
</dbReference>
<evidence type="ECO:0000256" key="3">
    <source>
        <dbReference type="ARBA" id="ARBA00022622"/>
    </source>
</evidence>
<dbReference type="Proteomes" id="UP001303889">
    <property type="component" value="Unassembled WGS sequence"/>
</dbReference>
<evidence type="ECO:0000313" key="10">
    <source>
        <dbReference type="EMBL" id="KAK3906029.1"/>
    </source>
</evidence>
<evidence type="ECO:0000256" key="7">
    <source>
        <dbReference type="ARBA" id="ARBA00023288"/>
    </source>
</evidence>
<reference evidence="10" key="1">
    <citation type="journal article" date="2023" name="Mol. Phylogenet. Evol.">
        <title>Genome-scale phylogeny and comparative genomics of the fungal order Sordariales.</title>
        <authorList>
            <person name="Hensen N."/>
            <person name="Bonometti L."/>
            <person name="Westerberg I."/>
            <person name="Brannstrom I.O."/>
            <person name="Guillou S."/>
            <person name="Cros-Aarteil S."/>
            <person name="Calhoun S."/>
            <person name="Haridas S."/>
            <person name="Kuo A."/>
            <person name="Mondo S."/>
            <person name="Pangilinan J."/>
            <person name="Riley R."/>
            <person name="LaButti K."/>
            <person name="Andreopoulos B."/>
            <person name="Lipzen A."/>
            <person name="Chen C."/>
            <person name="Yan M."/>
            <person name="Daum C."/>
            <person name="Ng V."/>
            <person name="Clum A."/>
            <person name="Steindorff A."/>
            <person name="Ohm R.A."/>
            <person name="Martin F."/>
            <person name="Silar P."/>
            <person name="Natvig D.O."/>
            <person name="Lalanne C."/>
            <person name="Gautier V."/>
            <person name="Ament-Velasquez S.L."/>
            <person name="Kruys A."/>
            <person name="Hutchinson M.I."/>
            <person name="Powell A.J."/>
            <person name="Barry K."/>
            <person name="Miller A.N."/>
            <person name="Grigoriev I.V."/>
            <person name="Debuchy R."/>
            <person name="Gladieux P."/>
            <person name="Hiltunen Thoren M."/>
            <person name="Johannesson H."/>
        </authorList>
    </citation>
    <scope>NUCLEOTIDE SEQUENCE</scope>
    <source>
        <strain evidence="10">CBS 103.79</strain>
    </source>
</reference>
<keyword evidence="4 8" id="KW-0732">Signal</keyword>
<evidence type="ECO:0000259" key="9">
    <source>
        <dbReference type="Pfam" id="PF20238"/>
    </source>
</evidence>
<evidence type="ECO:0000256" key="8">
    <source>
        <dbReference type="SAM" id="SignalP"/>
    </source>
</evidence>
<dbReference type="InterPro" id="IPR046936">
    <property type="entry name" value="BIM1-like"/>
</dbReference>
<comment type="subcellular location">
    <subcellularLocation>
        <location evidence="1">Cell membrane</location>
        <topology evidence="1">Lipid-anchor</topology>
        <topology evidence="1">GPI-anchor</topology>
    </subcellularLocation>
</comment>
<reference evidence="10" key="2">
    <citation type="submission" date="2023-05" db="EMBL/GenBank/DDBJ databases">
        <authorList>
            <consortium name="Lawrence Berkeley National Laboratory"/>
            <person name="Steindorff A."/>
            <person name="Hensen N."/>
            <person name="Bonometti L."/>
            <person name="Westerberg I."/>
            <person name="Brannstrom I.O."/>
            <person name="Guillou S."/>
            <person name="Cros-Aarteil S."/>
            <person name="Calhoun S."/>
            <person name="Haridas S."/>
            <person name="Kuo A."/>
            <person name="Mondo S."/>
            <person name="Pangilinan J."/>
            <person name="Riley R."/>
            <person name="Labutti K."/>
            <person name="Andreopoulos B."/>
            <person name="Lipzen A."/>
            <person name="Chen C."/>
            <person name="Yanf M."/>
            <person name="Daum C."/>
            <person name="Ng V."/>
            <person name="Clum A."/>
            <person name="Ohm R."/>
            <person name="Martin F."/>
            <person name="Silar P."/>
            <person name="Natvig D."/>
            <person name="Lalanne C."/>
            <person name="Gautier V."/>
            <person name="Ament-Velasquez S.L."/>
            <person name="Kruys A."/>
            <person name="Hutchinson M.I."/>
            <person name="Powell A.J."/>
            <person name="Barry K."/>
            <person name="Miller A.N."/>
            <person name="Grigoriev I.V."/>
            <person name="Debuchy R."/>
            <person name="Gladieux P."/>
            <person name="Thoren M.H."/>
            <person name="Johannesson H."/>
        </authorList>
    </citation>
    <scope>NUCLEOTIDE SEQUENCE</scope>
    <source>
        <strain evidence="10">CBS 103.79</strain>
    </source>
</reference>
<feature type="chain" id="PRO_5042877949" description="Copper acquisition factor BIM1-like domain-containing protein" evidence="8">
    <location>
        <begin position="21"/>
        <end position="220"/>
    </location>
</feature>
<organism evidence="10 11">
    <name type="scientific">Staphylotrichum tortipilum</name>
    <dbReference type="NCBI Taxonomy" id="2831512"/>
    <lineage>
        <taxon>Eukaryota</taxon>
        <taxon>Fungi</taxon>
        <taxon>Dikarya</taxon>
        <taxon>Ascomycota</taxon>
        <taxon>Pezizomycotina</taxon>
        <taxon>Sordariomycetes</taxon>
        <taxon>Sordariomycetidae</taxon>
        <taxon>Sordariales</taxon>
        <taxon>Chaetomiaceae</taxon>
        <taxon>Staphylotrichum</taxon>
    </lineage>
</organism>
<keyword evidence="5" id="KW-0472">Membrane</keyword>
<dbReference type="AlphaFoldDB" id="A0AAN6MT18"/>
<evidence type="ECO:0000256" key="4">
    <source>
        <dbReference type="ARBA" id="ARBA00022729"/>
    </source>
</evidence>
<name>A0AAN6MT18_9PEZI</name>
<sequence length="220" mass="22480">MAPLRSLATAGLLFLSGASAQFLLNFPPSLEGKEVSLDLQTTGACGGGIPNLPSNAAVDFHIDGDVVALDIKQDTGNILFGATLDAHANGGWQQLYPIVQIQGQGTYCQKGVIAPKEWLGKMGIIGIVLKVGEQQRYQCAAVNFVAGVNTAVRDSCKNSTTVHAGFESDMTLSGMVNVDPANATSGTNSDGTHSKSGAASLSGLSFAAVAAMVLAGAAQL</sequence>
<dbReference type="GO" id="GO:0098552">
    <property type="term" value="C:side of membrane"/>
    <property type="evidence" value="ECO:0007669"/>
    <property type="project" value="UniProtKB-KW"/>
</dbReference>
<evidence type="ECO:0000256" key="6">
    <source>
        <dbReference type="ARBA" id="ARBA00023180"/>
    </source>
</evidence>
<dbReference type="EMBL" id="MU855338">
    <property type="protein sequence ID" value="KAK3906029.1"/>
    <property type="molecule type" value="Genomic_DNA"/>
</dbReference>
<keyword evidence="11" id="KW-1185">Reference proteome</keyword>
<gene>
    <name evidence="10" type="ORF">C8A05DRAFT_12194</name>
</gene>
<protein>
    <recommendedName>
        <fullName evidence="9">Copper acquisition factor BIM1-like domain-containing protein</fullName>
    </recommendedName>
</protein>
<comment type="caution">
    <text evidence="10">The sequence shown here is derived from an EMBL/GenBank/DDBJ whole genome shotgun (WGS) entry which is preliminary data.</text>
</comment>
<evidence type="ECO:0000256" key="2">
    <source>
        <dbReference type="ARBA" id="ARBA00022475"/>
    </source>
</evidence>
<feature type="signal peptide" evidence="8">
    <location>
        <begin position="1"/>
        <end position="20"/>
    </location>
</feature>
<evidence type="ECO:0000313" key="11">
    <source>
        <dbReference type="Proteomes" id="UP001303889"/>
    </source>
</evidence>
<dbReference type="PANTHER" id="PTHR34992">
    <property type="entry name" value="HYPHAL ANASTAMOSIS-7 PROTEIN"/>
    <property type="match status" value="1"/>
</dbReference>
<dbReference type="InterPro" id="IPR046530">
    <property type="entry name" value="BIM1-like_dom"/>
</dbReference>
<keyword evidence="2" id="KW-1003">Cell membrane</keyword>
<dbReference type="Pfam" id="PF20238">
    <property type="entry name" value="BIM1-like_dom"/>
    <property type="match status" value="1"/>
</dbReference>
<dbReference type="GO" id="GO:0005886">
    <property type="term" value="C:plasma membrane"/>
    <property type="evidence" value="ECO:0007669"/>
    <property type="project" value="UniProtKB-SubCell"/>
</dbReference>